<dbReference type="InterPro" id="IPR013099">
    <property type="entry name" value="K_chnl_dom"/>
</dbReference>
<name>A0A7S3DLG3_9EUKA</name>
<feature type="compositionally biased region" description="Polar residues" evidence="1">
    <location>
        <begin position="600"/>
        <end position="609"/>
    </location>
</feature>
<sequence length="740" mass="85544">MAEEGKFIKVGPAQITSSDVPTEGDVEGGSLRHGNHAGGSGRDETKNRNSHSRSGCSDRSEPRQFTSTERHSHVIEEIEREHAEIEHIEEERNKRTPRRRSLPPNIKIDEDESRMPSMKHFKRSHTSYTIQAATRMRLQGASMRRKPDAFSCADVSTRDANYMLQFNSAAPKVHSKKKKKRRVQESAQLYANIHCITGLLPIITSVIAAEIDWHYVGQYERNTSFTDIMLSECNKRVESVVLVGEKYEYIGSAPELFAQLLRLISTLLCFVSIAFFWKYKFESFKLHMKDTKHAETFWRWRQCSLQTIESIILLYHIPPFLGRVYPTFTVYEEGYFMTYRLDDCLIFMAIRFYLFVRLLGNNSELNKQGTYMLGHFIHVGINFGMMVKYTIRKSPLRVVVPIVLIDILLFSYTIRVSERAVCAEYDSMAKSVWLILVTMTTVGYGDVFPRTIMGRSLMFIVAIQGLLLSALLIAMLSSKLAFSRQQKKFVWFIESQRREQLLRESAATVVALWWRYFQKRKRYERAMMVKAAKRQTGGKSNVVVPIQRQGDNNREEEKWGTESARHVHIYANGDRVARRSEDVEANGDANHAANGLLTATRPTPHQSPYSSSTGTRASMSRTMTTRLDHMHIKDLKKDYRKLQELIQTWRERRRDWSYAHNSPPDNDQLLLEIFKELEKSRQRDEVMQQKLKALEVKVNYTSVTIDHKLDAVLRALNHTPRASMSLLQDLEGAQLSTKEE</sequence>
<evidence type="ECO:0000256" key="2">
    <source>
        <dbReference type="SAM" id="Phobius"/>
    </source>
</evidence>
<proteinExistence type="predicted"/>
<protein>
    <recommendedName>
        <fullName evidence="3">Potassium channel domain-containing protein</fullName>
    </recommendedName>
</protein>
<feature type="compositionally biased region" description="Basic and acidic residues" evidence="1">
    <location>
        <begin position="56"/>
        <end position="94"/>
    </location>
</feature>
<dbReference type="PANTHER" id="PTHR10153">
    <property type="entry name" value="SMALL CONDUCTANCE CALCIUM-ACTIVATED POTASSIUM CHANNEL"/>
    <property type="match status" value="1"/>
</dbReference>
<feature type="transmembrane region" description="Helical" evidence="2">
    <location>
        <begin position="256"/>
        <end position="279"/>
    </location>
</feature>
<keyword evidence="2" id="KW-0812">Transmembrane</keyword>
<feature type="region of interest" description="Disordered" evidence="1">
    <location>
        <begin position="1"/>
        <end position="110"/>
    </location>
</feature>
<evidence type="ECO:0000259" key="3">
    <source>
        <dbReference type="Pfam" id="PF07885"/>
    </source>
</evidence>
<keyword evidence="2" id="KW-0472">Membrane</keyword>
<dbReference type="Pfam" id="PF07885">
    <property type="entry name" value="Ion_trans_2"/>
    <property type="match status" value="1"/>
</dbReference>
<dbReference type="InterPro" id="IPR015449">
    <property type="entry name" value="K_chnl_Ca-activ_SK"/>
</dbReference>
<feature type="region of interest" description="Disordered" evidence="1">
    <location>
        <begin position="594"/>
        <end position="620"/>
    </location>
</feature>
<evidence type="ECO:0000256" key="1">
    <source>
        <dbReference type="SAM" id="MobiDB-lite"/>
    </source>
</evidence>
<dbReference type="GO" id="GO:0016020">
    <property type="term" value="C:membrane"/>
    <property type="evidence" value="ECO:0007669"/>
    <property type="project" value="InterPro"/>
</dbReference>
<feature type="domain" description="Potassium channel" evidence="3">
    <location>
        <begin position="403"/>
        <end position="479"/>
    </location>
</feature>
<feature type="transmembrane region" description="Helical" evidence="2">
    <location>
        <begin position="427"/>
        <end position="445"/>
    </location>
</feature>
<keyword evidence="2" id="KW-1133">Transmembrane helix</keyword>
<dbReference type="PRINTS" id="PR00169">
    <property type="entry name" value="KCHANNEL"/>
</dbReference>
<dbReference type="Gene3D" id="1.10.287.70">
    <property type="match status" value="1"/>
</dbReference>
<reference evidence="4" key="1">
    <citation type="submission" date="2021-01" db="EMBL/GenBank/DDBJ databases">
        <authorList>
            <person name="Corre E."/>
            <person name="Pelletier E."/>
            <person name="Niang G."/>
            <person name="Scheremetjew M."/>
            <person name="Finn R."/>
            <person name="Kale V."/>
            <person name="Holt S."/>
            <person name="Cochrane G."/>
            <person name="Meng A."/>
            <person name="Brown T."/>
            <person name="Cohen L."/>
        </authorList>
    </citation>
    <scope>NUCLEOTIDE SEQUENCE</scope>
    <source>
        <strain evidence="4">NIES-2562</strain>
    </source>
</reference>
<dbReference type="AlphaFoldDB" id="A0A7S3DLG3"/>
<feature type="transmembrane region" description="Helical" evidence="2">
    <location>
        <begin position="398"/>
        <end position="415"/>
    </location>
</feature>
<dbReference type="GO" id="GO:0016286">
    <property type="term" value="F:small conductance calcium-activated potassium channel activity"/>
    <property type="evidence" value="ECO:0007669"/>
    <property type="project" value="InterPro"/>
</dbReference>
<evidence type="ECO:0000313" key="4">
    <source>
        <dbReference type="EMBL" id="CAE0261694.1"/>
    </source>
</evidence>
<accession>A0A7S3DLG3</accession>
<feature type="transmembrane region" description="Helical" evidence="2">
    <location>
        <begin position="189"/>
        <end position="209"/>
    </location>
</feature>
<feature type="compositionally biased region" description="Low complexity" evidence="1">
    <location>
        <begin position="610"/>
        <end position="620"/>
    </location>
</feature>
<gene>
    <name evidence="4" type="ORF">PBIL07802_LOCUS23987</name>
</gene>
<organism evidence="4">
    <name type="scientific">Palpitomonas bilix</name>
    <dbReference type="NCBI Taxonomy" id="652834"/>
    <lineage>
        <taxon>Eukaryota</taxon>
        <taxon>Eukaryota incertae sedis</taxon>
    </lineage>
</organism>
<dbReference type="SUPFAM" id="SSF81324">
    <property type="entry name" value="Voltage-gated potassium channels"/>
    <property type="match status" value="1"/>
</dbReference>
<dbReference type="EMBL" id="HBIB01036851">
    <property type="protein sequence ID" value="CAE0261694.1"/>
    <property type="molecule type" value="Transcribed_RNA"/>
</dbReference>
<feature type="transmembrane region" description="Helical" evidence="2">
    <location>
        <begin position="457"/>
        <end position="481"/>
    </location>
</feature>